<keyword evidence="3" id="KW-1185">Reference proteome</keyword>
<dbReference type="WBParaSite" id="NBR_0000633901-mRNA-1">
    <property type="protein sequence ID" value="NBR_0000633901-mRNA-1"/>
    <property type="gene ID" value="NBR_0000633901"/>
</dbReference>
<sequence>MDCQEVQEGLEFLDRMPLTVPVHRVQRRRSPLMPRSNTINRANRTHPPKSKPTVDDALRR</sequence>
<evidence type="ECO:0000313" key="4">
    <source>
        <dbReference type="WBParaSite" id="NBR_0000633901-mRNA-1"/>
    </source>
</evidence>
<reference evidence="4" key="1">
    <citation type="submission" date="2017-02" db="UniProtKB">
        <authorList>
            <consortium name="WormBaseParasite"/>
        </authorList>
    </citation>
    <scope>IDENTIFICATION</scope>
</reference>
<dbReference type="Proteomes" id="UP000271162">
    <property type="component" value="Unassembled WGS sequence"/>
</dbReference>
<evidence type="ECO:0000256" key="1">
    <source>
        <dbReference type="SAM" id="MobiDB-lite"/>
    </source>
</evidence>
<dbReference type="EMBL" id="UYSL01019794">
    <property type="protein sequence ID" value="VDL69929.1"/>
    <property type="molecule type" value="Genomic_DNA"/>
</dbReference>
<evidence type="ECO:0000313" key="3">
    <source>
        <dbReference type="Proteomes" id="UP000271162"/>
    </source>
</evidence>
<feature type="region of interest" description="Disordered" evidence="1">
    <location>
        <begin position="25"/>
        <end position="60"/>
    </location>
</feature>
<gene>
    <name evidence="2" type="ORF">NBR_LOCUS6340</name>
</gene>
<protein>
    <submittedName>
        <fullName evidence="4">Transposase</fullName>
    </submittedName>
</protein>
<accession>A0A0N4XUF7</accession>
<proteinExistence type="predicted"/>
<name>A0A0N4XUF7_NIPBR</name>
<organism evidence="4">
    <name type="scientific">Nippostrongylus brasiliensis</name>
    <name type="common">Rat hookworm</name>
    <dbReference type="NCBI Taxonomy" id="27835"/>
    <lineage>
        <taxon>Eukaryota</taxon>
        <taxon>Metazoa</taxon>
        <taxon>Ecdysozoa</taxon>
        <taxon>Nematoda</taxon>
        <taxon>Chromadorea</taxon>
        <taxon>Rhabditida</taxon>
        <taxon>Rhabditina</taxon>
        <taxon>Rhabditomorpha</taxon>
        <taxon>Strongyloidea</taxon>
        <taxon>Heligmosomidae</taxon>
        <taxon>Nippostrongylus</taxon>
    </lineage>
</organism>
<dbReference type="AlphaFoldDB" id="A0A0N4XUF7"/>
<evidence type="ECO:0000313" key="2">
    <source>
        <dbReference type="EMBL" id="VDL69929.1"/>
    </source>
</evidence>
<reference evidence="2 3" key="2">
    <citation type="submission" date="2018-11" db="EMBL/GenBank/DDBJ databases">
        <authorList>
            <consortium name="Pathogen Informatics"/>
        </authorList>
    </citation>
    <scope>NUCLEOTIDE SEQUENCE [LARGE SCALE GENOMIC DNA]</scope>
</reference>